<name>A0AAD8Y291_9STRA</name>
<dbReference type="EMBL" id="JATAAI010000021">
    <property type="protein sequence ID" value="KAK1738291.1"/>
    <property type="molecule type" value="Genomic_DNA"/>
</dbReference>
<proteinExistence type="predicted"/>
<dbReference type="PROSITE" id="PS01360">
    <property type="entry name" value="ZF_MYND_1"/>
    <property type="match status" value="1"/>
</dbReference>
<organism evidence="6 7">
    <name type="scientific">Skeletonema marinoi</name>
    <dbReference type="NCBI Taxonomy" id="267567"/>
    <lineage>
        <taxon>Eukaryota</taxon>
        <taxon>Sar</taxon>
        <taxon>Stramenopiles</taxon>
        <taxon>Ochrophyta</taxon>
        <taxon>Bacillariophyta</taxon>
        <taxon>Coscinodiscophyceae</taxon>
        <taxon>Thalassiosirophycidae</taxon>
        <taxon>Thalassiosirales</taxon>
        <taxon>Skeletonemataceae</taxon>
        <taxon>Skeletonema</taxon>
        <taxon>Skeletonema marinoi-dohrnii complex</taxon>
    </lineage>
</organism>
<keyword evidence="2 4" id="KW-0863">Zinc-finger</keyword>
<evidence type="ECO:0000256" key="2">
    <source>
        <dbReference type="ARBA" id="ARBA00022771"/>
    </source>
</evidence>
<dbReference type="Proteomes" id="UP001224775">
    <property type="component" value="Unassembled WGS sequence"/>
</dbReference>
<evidence type="ECO:0000259" key="5">
    <source>
        <dbReference type="PROSITE" id="PS50865"/>
    </source>
</evidence>
<evidence type="ECO:0000256" key="4">
    <source>
        <dbReference type="PROSITE-ProRule" id="PRU00134"/>
    </source>
</evidence>
<reference evidence="6" key="1">
    <citation type="submission" date="2023-06" db="EMBL/GenBank/DDBJ databases">
        <title>Survivors Of The Sea: Transcriptome response of Skeletonema marinoi to long-term dormancy.</title>
        <authorList>
            <person name="Pinder M.I.M."/>
            <person name="Kourtchenko O."/>
            <person name="Robertson E.K."/>
            <person name="Larsson T."/>
            <person name="Maumus F."/>
            <person name="Osuna-Cruz C.M."/>
            <person name="Vancaester E."/>
            <person name="Stenow R."/>
            <person name="Vandepoele K."/>
            <person name="Ploug H."/>
            <person name="Bruchert V."/>
            <person name="Godhe A."/>
            <person name="Topel M."/>
        </authorList>
    </citation>
    <scope>NUCLEOTIDE SEQUENCE</scope>
    <source>
        <strain evidence="6">R05AC</strain>
    </source>
</reference>
<feature type="domain" description="MYND-type" evidence="5">
    <location>
        <begin position="513"/>
        <end position="551"/>
    </location>
</feature>
<evidence type="ECO:0000256" key="1">
    <source>
        <dbReference type="ARBA" id="ARBA00022723"/>
    </source>
</evidence>
<dbReference type="AlphaFoldDB" id="A0AAD8Y291"/>
<comment type="caution">
    <text evidence="6">The sequence shown here is derived from an EMBL/GenBank/DDBJ whole genome shotgun (WGS) entry which is preliminary data.</text>
</comment>
<dbReference type="Pfam" id="PF01753">
    <property type="entry name" value="zf-MYND"/>
    <property type="match status" value="1"/>
</dbReference>
<gene>
    <name evidence="6" type="ORF">QTG54_010960</name>
</gene>
<dbReference type="Gene3D" id="6.10.140.2220">
    <property type="match status" value="1"/>
</dbReference>
<sequence>MGRKNKAKTNRRVGAATAAALEVTHNPVSSGNAVDGDDLAFLKQRRQFVDGSSCETPLYPRKPNMSLDPLAMQQKLLALPPKKRSATAERLIQANKMMMDIDKLQEERGEHYDDRHVDINILKSDPSYIQECVLWIKAFVSSDFRLVCNSTSTCGSKYSPLPSCWSHITKLRPLTDNEPQLMRVDAMSFVILLAAAMRLGVPQERFSLQIVHELHAHAEMKYDCLDFDDLKSHEETRDLDESYLRFALAWVGIKRARAMYRNEEKRTMLPFHRKDDVATQSKSLLQSIEIFAKEQCQYNPDSPVGLWNLGWFTTQVKHNEKQPWAAAVEFYNLMADCCMLADKADDDFYRAEAGVEAAMGLVLGGKPIVGYSVKSGAKVQVLRDFDLTWEACGGSDADGLNMPIGAPTPVAAREAGVKETNRLREKVEPTLLEPGETVIVPHWEVSRVWNFAMKAFSRLEVFDHGQYVYGETIGWEIGEGFLKGKCGPLAPNRYNTCPQVGFKNTRDKGSFPCDFCGTVQSNLQRCARCKKTQYCSRDCQKNAWKTHKRVCVAAN</sequence>
<accession>A0AAD8Y291</accession>
<evidence type="ECO:0000256" key="3">
    <source>
        <dbReference type="ARBA" id="ARBA00022833"/>
    </source>
</evidence>
<dbReference type="PROSITE" id="PS50865">
    <property type="entry name" value="ZF_MYND_2"/>
    <property type="match status" value="1"/>
</dbReference>
<dbReference type="GO" id="GO:0008270">
    <property type="term" value="F:zinc ion binding"/>
    <property type="evidence" value="ECO:0007669"/>
    <property type="project" value="UniProtKB-KW"/>
</dbReference>
<evidence type="ECO:0000313" key="6">
    <source>
        <dbReference type="EMBL" id="KAK1738291.1"/>
    </source>
</evidence>
<dbReference type="InterPro" id="IPR002893">
    <property type="entry name" value="Znf_MYND"/>
</dbReference>
<evidence type="ECO:0000313" key="7">
    <source>
        <dbReference type="Proteomes" id="UP001224775"/>
    </source>
</evidence>
<keyword evidence="3" id="KW-0862">Zinc</keyword>
<protein>
    <recommendedName>
        <fullName evidence="5">MYND-type domain-containing protein</fullName>
    </recommendedName>
</protein>
<dbReference type="SUPFAM" id="SSF144232">
    <property type="entry name" value="HIT/MYND zinc finger-like"/>
    <property type="match status" value="1"/>
</dbReference>
<keyword evidence="7" id="KW-1185">Reference proteome</keyword>
<keyword evidence="1" id="KW-0479">Metal-binding</keyword>